<dbReference type="EMBL" id="LNYE01000031">
    <property type="protein sequence ID" value="KTD05435.1"/>
    <property type="molecule type" value="Genomic_DNA"/>
</dbReference>
<dbReference type="Proteomes" id="UP000054691">
    <property type="component" value="Unassembled WGS sequence"/>
</dbReference>
<gene>
    <name evidence="1" type="ORF">Lgra_3399</name>
    <name evidence="2" type="ORF">NCTC12388_02811</name>
</gene>
<organism evidence="2 4">
    <name type="scientific">Legionella gratiana</name>
    <dbReference type="NCBI Taxonomy" id="45066"/>
    <lineage>
        <taxon>Bacteria</taxon>
        <taxon>Pseudomonadati</taxon>
        <taxon>Pseudomonadota</taxon>
        <taxon>Gammaproteobacteria</taxon>
        <taxon>Legionellales</taxon>
        <taxon>Legionellaceae</taxon>
        <taxon>Legionella</taxon>
    </lineage>
</organism>
<proteinExistence type="predicted"/>
<name>A0A378JGE6_9GAMM</name>
<reference evidence="1 3" key="1">
    <citation type="submission" date="2015-11" db="EMBL/GenBank/DDBJ databases">
        <title>Genomic analysis of 38 Legionella species identifies large and diverse effector repertoires.</title>
        <authorList>
            <person name="Burstein D."/>
            <person name="Amaro F."/>
            <person name="Zusman T."/>
            <person name="Lifshitz Z."/>
            <person name="Cohen O."/>
            <person name="Gilbert J.A."/>
            <person name="Pupko T."/>
            <person name="Shuman H.A."/>
            <person name="Segal G."/>
        </authorList>
    </citation>
    <scope>NUCLEOTIDE SEQUENCE [LARGE SCALE GENOMIC DNA]</scope>
    <source>
        <strain evidence="1 3">Lyon 8420412</strain>
    </source>
</reference>
<dbReference type="EMBL" id="UGOB01000001">
    <property type="protein sequence ID" value="STX46061.1"/>
    <property type="molecule type" value="Genomic_DNA"/>
</dbReference>
<evidence type="ECO:0000313" key="1">
    <source>
        <dbReference type="EMBL" id="KTD05435.1"/>
    </source>
</evidence>
<reference evidence="2 4" key="2">
    <citation type="submission" date="2018-06" db="EMBL/GenBank/DDBJ databases">
        <authorList>
            <consortium name="Pathogen Informatics"/>
            <person name="Doyle S."/>
        </authorList>
    </citation>
    <scope>NUCLEOTIDE SEQUENCE [LARGE SCALE GENOMIC DNA]</scope>
    <source>
        <strain evidence="2 4">NCTC12388</strain>
    </source>
</reference>
<dbReference type="RefSeq" id="WP_238584486.1">
    <property type="nucleotide sequence ID" value="NZ_CAAAHW010000013.1"/>
</dbReference>
<dbReference type="Proteomes" id="UP000254476">
    <property type="component" value="Unassembled WGS sequence"/>
</dbReference>
<dbReference type="AlphaFoldDB" id="A0A378JGE6"/>
<evidence type="ECO:0000313" key="4">
    <source>
        <dbReference type="Proteomes" id="UP000254476"/>
    </source>
</evidence>
<protein>
    <submittedName>
        <fullName evidence="2">Uncharacterized protein</fullName>
    </submittedName>
</protein>
<accession>A0A378JGE6</accession>
<evidence type="ECO:0000313" key="3">
    <source>
        <dbReference type="Proteomes" id="UP000054691"/>
    </source>
</evidence>
<evidence type="ECO:0000313" key="2">
    <source>
        <dbReference type="EMBL" id="STX46061.1"/>
    </source>
</evidence>
<sequence>MRSVHKAMGSLKDHLTYCSIPGAAALLPAYGDMTGFSSDCNKAYLSMQQHSMENSAHRQENRNTSHHIEPLRSFEPYTRICLQFASLSQTLLIFKQRSRAHMKHASLLVQKIKAFWPR</sequence>
<keyword evidence="3" id="KW-1185">Reference proteome</keyword>